<dbReference type="SMART" id="SM01012">
    <property type="entry name" value="ANTAR"/>
    <property type="match status" value="1"/>
</dbReference>
<gene>
    <name evidence="2" type="ORF">AACH06_06850</name>
</gene>
<dbReference type="PROSITE" id="PS50921">
    <property type="entry name" value="ANTAR"/>
    <property type="match status" value="1"/>
</dbReference>
<dbReference type="EMBL" id="JBBUTG010000003">
    <property type="protein sequence ID" value="MEK8030541.1"/>
    <property type="molecule type" value="Genomic_DNA"/>
</dbReference>
<sequence>MSARDLRLAVITLSAHVPDLADQDGWAEALRLRDLVHGLRDGGYAIAGVLGADALLPDKLAALAPDVLIVDAESGARDAIEHVVWATRDAPRPIVLFTEEHDPAHMREAVAAGVVAYVVAGLAPERVRPVIDVAIARFEHEQGLRRELAKAKGQLAERVVVDRAKALLMQRHGLAEPQAYARLRKTAMNQGLTIHEIARRLLDVADLLG</sequence>
<evidence type="ECO:0000313" key="2">
    <source>
        <dbReference type="EMBL" id="MEK8030541.1"/>
    </source>
</evidence>
<organism evidence="2 3">
    <name type="scientific">Ideonella lacteola</name>
    <dbReference type="NCBI Taxonomy" id="2984193"/>
    <lineage>
        <taxon>Bacteria</taxon>
        <taxon>Pseudomonadati</taxon>
        <taxon>Pseudomonadota</taxon>
        <taxon>Betaproteobacteria</taxon>
        <taxon>Burkholderiales</taxon>
        <taxon>Sphaerotilaceae</taxon>
        <taxon>Ideonella</taxon>
    </lineage>
</organism>
<dbReference type="InterPro" id="IPR011006">
    <property type="entry name" value="CheY-like_superfamily"/>
</dbReference>
<protein>
    <submittedName>
        <fullName evidence="2">ANTAR domain-containing protein</fullName>
    </submittedName>
</protein>
<dbReference type="Pfam" id="PF03861">
    <property type="entry name" value="ANTAR"/>
    <property type="match status" value="1"/>
</dbReference>
<dbReference type="Gene3D" id="1.10.10.10">
    <property type="entry name" value="Winged helix-like DNA-binding domain superfamily/Winged helix DNA-binding domain"/>
    <property type="match status" value="1"/>
</dbReference>
<dbReference type="InterPro" id="IPR008327">
    <property type="entry name" value="Sig_transdc_resp-reg_antiterm"/>
</dbReference>
<dbReference type="InterPro" id="IPR005561">
    <property type="entry name" value="ANTAR"/>
</dbReference>
<dbReference type="Gene3D" id="3.40.50.2300">
    <property type="match status" value="1"/>
</dbReference>
<evidence type="ECO:0000259" key="1">
    <source>
        <dbReference type="PROSITE" id="PS50921"/>
    </source>
</evidence>
<dbReference type="Proteomes" id="UP001371218">
    <property type="component" value="Unassembled WGS sequence"/>
</dbReference>
<reference evidence="2 3" key="1">
    <citation type="submission" date="2024-04" db="EMBL/GenBank/DDBJ databases">
        <title>Novel species of the genus Ideonella isolated from streams.</title>
        <authorList>
            <person name="Lu H."/>
        </authorList>
    </citation>
    <scope>NUCLEOTIDE SEQUENCE [LARGE SCALE GENOMIC DNA]</scope>
    <source>
        <strain evidence="2 3">DXS29W</strain>
    </source>
</reference>
<dbReference type="InterPro" id="IPR036388">
    <property type="entry name" value="WH-like_DNA-bd_sf"/>
</dbReference>
<proteinExistence type="predicted"/>
<evidence type="ECO:0000313" key="3">
    <source>
        <dbReference type="Proteomes" id="UP001371218"/>
    </source>
</evidence>
<dbReference type="SUPFAM" id="SSF52172">
    <property type="entry name" value="CheY-like"/>
    <property type="match status" value="1"/>
</dbReference>
<accession>A0ABU9BL99</accession>
<feature type="domain" description="ANTAR" evidence="1">
    <location>
        <begin position="141"/>
        <end position="202"/>
    </location>
</feature>
<dbReference type="PIRSF" id="PIRSF036382">
    <property type="entry name" value="RR_antiterm"/>
    <property type="match status" value="1"/>
</dbReference>
<keyword evidence="3" id="KW-1185">Reference proteome</keyword>
<comment type="caution">
    <text evidence="2">The sequence shown here is derived from an EMBL/GenBank/DDBJ whole genome shotgun (WGS) entry which is preliminary data.</text>
</comment>
<name>A0ABU9BL99_9BURK</name>
<dbReference type="RefSeq" id="WP_341424903.1">
    <property type="nucleotide sequence ID" value="NZ_JBBUTG010000003.1"/>
</dbReference>